<organism evidence="3 4">
    <name type="scientific">Solanum tuberosum</name>
    <name type="common">Potato</name>
    <dbReference type="NCBI Taxonomy" id="4113"/>
    <lineage>
        <taxon>Eukaryota</taxon>
        <taxon>Viridiplantae</taxon>
        <taxon>Streptophyta</taxon>
        <taxon>Embryophyta</taxon>
        <taxon>Tracheophyta</taxon>
        <taxon>Spermatophyta</taxon>
        <taxon>Magnoliopsida</taxon>
        <taxon>eudicotyledons</taxon>
        <taxon>Gunneridae</taxon>
        <taxon>Pentapetalae</taxon>
        <taxon>asterids</taxon>
        <taxon>lamiids</taxon>
        <taxon>Solanales</taxon>
        <taxon>Solanaceae</taxon>
        <taxon>Solanoideae</taxon>
        <taxon>Solaneae</taxon>
        <taxon>Solanum</taxon>
    </lineage>
</organism>
<dbReference type="AlphaFoldDB" id="M1DRI0"/>
<evidence type="ECO:0000259" key="2">
    <source>
        <dbReference type="Pfam" id="PF20167"/>
    </source>
</evidence>
<accession>M1DRI0</accession>
<evidence type="ECO:0000313" key="3">
    <source>
        <dbReference type="EnsemblPlants" id="PGSC0003DMT400093231"/>
    </source>
</evidence>
<dbReference type="Pfam" id="PF20167">
    <property type="entry name" value="Transposase_32"/>
    <property type="match status" value="1"/>
</dbReference>
<sequence length="240" mass="27185">MPSQNESILHHPKAVLVGTIIDRENIKVWTIIVEEKVMRDQYEQTSLPFHVLIKKICQDARVLYKGNNDMQIIPASSTTFEGLRMIVHEMMRLVEVATTKHYAYSASRYHSVSLENLTARLDSQEKEKGSSRALGSMKGEHATKPATVGQLQSTNILMLWGEFPIPYAPPFMPPLMLRKNPHSSVKHELVVIVDDVVVDAERPDDDLVDETDEEELKSEEDQNGTTETLTDLQETDEMIA</sequence>
<dbReference type="HOGENOM" id="CLU_1392333_0_0_1"/>
<reference evidence="4" key="1">
    <citation type="journal article" date="2011" name="Nature">
        <title>Genome sequence and analysis of the tuber crop potato.</title>
        <authorList>
            <consortium name="The Potato Genome Sequencing Consortium"/>
        </authorList>
    </citation>
    <scope>NUCLEOTIDE SEQUENCE [LARGE SCALE GENOMIC DNA]</scope>
    <source>
        <strain evidence="4">cv. DM1-3 516 R44</strain>
    </source>
</reference>
<dbReference type="PaxDb" id="4113-PGSC0003DMT400093231"/>
<protein>
    <recommendedName>
        <fullName evidence="2">Putative plant transposon protein domain-containing protein</fullName>
    </recommendedName>
</protein>
<dbReference type="Gramene" id="PGSC0003DMT400093231">
    <property type="protein sequence ID" value="PGSC0003DMT400093231"/>
    <property type="gene ID" value="PGSC0003DMG400042802"/>
</dbReference>
<name>M1DRI0_SOLTU</name>
<feature type="compositionally biased region" description="Acidic residues" evidence="1">
    <location>
        <begin position="202"/>
        <end position="222"/>
    </location>
</feature>
<dbReference type="InParanoid" id="M1DRI0"/>
<feature type="region of interest" description="Disordered" evidence="1">
    <location>
        <begin position="202"/>
        <end position="240"/>
    </location>
</feature>
<feature type="region of interest" description="Disordered" evidence="1">
    <location>
        <begin position="122"/>
        <end position="146"/>
    </location>
</feature>
<reference evidence="3" key="2">
    <citation type="submission" date="2015-06" db="UniProtKB">
        <authorList>
            <consortium name="EnsemblPlants"/>
        </authorList>
    </citation>
    <scope>IDENTIFICATION</scope>
    <source>
        <strain evidence="3">DM1-3 516 R44</strain>
    </source>
</reference>
<dbReference type="EnsemblPlants" id="PGSC0003DMT400093231">
    <property type="protein sequence ID" value="PGSC0003DMT400093231"/>
    <property type="gene ID" value="PGSC0003DMG400042802"/>
</dbReference>
<proteinExistence type="predicted"/>
<dbReference type="Proteomes" id="UP000011115">
    <property type="component" value="Unassembled WGS sequence"/>
</dbReference>
<dbReference type="InterPro" id="IPR046796">
    <property type="entry name" value="Transposase_32_dom"/>
</dbReference>
<feature type="domain" description="Putative plant transposon protein" evidence="2">
    <location>
        <begin position="1"/>
        <end position="62"/>
    </location>
</feature>
<keyword evidence="4" id="KW-1185">Reference proteome</keyword>
<evidence type="ECO:0000256" key="1">
    <source>
        <dbReference type="SAM" id="MobiDB-lite"/>
    </source>
</evidence>
<evidence type="ECO:0000313" key="4">
    <source>
        <dbReference type="Proteomes" id="UP000011115"/>
    </source>
</evidence>